<evidence type="ECO:0000313" key="2">
    <source>
        <dbReference type="EMBL" id="NMR34383.1"/>
    </source>
</evidence>
<accession>A0A0Q3HPQ2</accession>
<dbReference type="Proteomes" id="UP000548067">
    <property type="component" value="Unassembled WGS sequence"/>
</dbReference>
<dbReference type="STRING" id="452084.AR438_16370"/>
<gene>
    <name evidence="1" type="ORF">AR438_16370</name>
    <name evidence="2" type="ORF">HIO71_09205</name>
</gene>
<name>A0A0Q3HPQ2_9FLAO</name>
<dbReference type="AlphaFoldDB" id="A0A0Q3HPQ2"/>
<reference evidence="1 3" key="1">
    <citation type="submission" date="2015-10" db="EMBL/GenBank/DDBJ databases">
        <title>Chryseobacterium aquaticum genome.</title>
        <authorList>
            <person name="Newman J.D."/>
            <person name="Ferguson M.B."/>
            <person name="Miller J.R."/>
        </authorList>
    </citation>
    <scope>NUCLEOTIDE SEQUENCE [LARGE SCALE GENOMIC DNA]</scope>
    <source>
        <strain evidence="1 3">KCTC 12483</strain>
    </source>
</reference>
<evidence type="ECO:0000313" key="1">
    <source>
        <dbReference type="EMBL" id="KQK24752.1"/>
    </source>
</evidence>
<dbReference type="OrthoDB" id="947646at2"/>
<comment type="caution">
    <text evidence="1">The sequence shown here is derived from an EMBL/GenBank/DDBJ whole genome shotgun (WGS) entry which is preliminary data.</text>
</comment>
<reference evidence="2 4" key="2">
    <citation type="submission" date="2020-04" db="EMBL/GenBank/DDBJ databases">
        <title>Genome analysis and antimicrobial resistance characteristics of Chryseobacterium aquaticum isolated from farmed salmonids.</title>
        <authorList>
            <person name="Saticioglu I.B."/>
            <person name="Duman M."/>
            <person name="Altun S."/>
        </authorList>
    </citation>
    <scope>NUCLEOTIDE SEQUENCE [LARGE SCALE GENOMIC DNA]</scope>
    <source>
        <strain evidence="2 4">C-174</strain>
    </source>
</reference>
<organism evidence="1 3">
    <name type="scientific">Chryseobacterium aquaticum</name>
    <dbReference type="NCBI Taxonomy" id="452084"/>
    <lineage>
        <taxon>Bacteria</taxon>
        <taxon>Pseudomonadati</taxon>
        <taxon>Bacteroidota</taxon>
        <taxon>Flavobacteriia</taxon>
        <taxon>Flavobacteriales</taxon>
        <taxon>Weeksellaceae</taxon>
        <taxon>Chryseobacterium group</taxon>
        <taxon>Chryseobacterium</taxon>
    </lineage>
</organism>
<dbReference type="Proteomes" id="UP000051682">
    <property type="component" value="Unassembled WGS sequence"/>
</dbReference>
<sequence length="204" mass="23579">MNYKIDIQEFLPVNKVGSKNNAVTFLKYETDDEALEKFRILKQNLLDINRWNINSGKNPTKFFLYDENLGDESSLAEENDLVKIKIPAPANKVGKGFDWVKIIKIKEIDNNDFQTILIRMKPHYCPENKDKKIAHFYTNDATSTFILAKENKVIQLSVHGRNEIPNTKNIGFINSLRNYFVAKGGIFGGSKIQWQDFVEEFVKN</sequence>
<protein>
    <submittedName>
        <fullName evidence="1">Uncharacterized protein</fullName>
    </submittedName>
</protein>
<evidence type="ECO:0000313" key="4">
    <source>
        <dbReference type="Proteomes" id="UP000548067"/>
    </source>
</evidence>
<dbReference type="EMBL" id="JABCJF010000004">
    <property type="protein sequence ID" value="NMR34383.1"/>
    <property type="molecule type" value="Genomic_DNA"/>
</dbReference>
<keyword evidence="3" id="KW-1185">Reference proteome</keyword>
<dbReference type="EMBL" id="LLYZ01000020">
    <property type="protein sequence ID" value="KQK24752.1"/>
    <property type="molecule type" value="Genomic_DNA"/>
</dbReference>
<dbReference type="RefSeq" id="WP_056017398.1">
    <property type="nucleotide sequence ID" value="NZ_JABCJF010000004.1"/>
</dbReference>
<evidence type="ECO:0000313" key="3">
    <source>
        <dbReference type="Proteomes" id="UP000051682"/>
    </source>
</evidence>
<proteinExistence type="predicted"/>